<dbReference type="AlphaFoldDB" id="A0A166AV62"/>
<gene>
    <name evidence="2" type="ORF">EXIGLDRAFT_834284</name>
</gene>
<dbReference type="OrthoDB" id="5380555at2759"/>
<evidence type="ECO:0000313" key="2">
    <source>
        <dbReference type="EMBL" id="KZV95459.1"/>
    </source>
</evidence>
<protein>
    <recommendedName>
        <fullName evidence="1">AAA-ATPase-like domain-containing protein</fullName>
    </recommendedName>
</protein>
<organism evidence="2 3">
    <name type="scientific">Exidia glandulosa HHB12029</name>
    <dbReference type="NCBI Taxonomy" id="1314781"/>
    <lineage>
        <taxon>Eukaryota</taxon>
        <taxon>Fungi</taxon>
        <taxon>Dikarya</taxon>
        <taxon>Basidiomycota</taxon>
        <taxon>Agaricomycotina</taxon>
        <taxon>Agaricomycetes</taxon>
        <taxon>Auriculariales</taxon>
        <taxon>Exidiaceae</taxon>
        <taxon>Exidia</taxon>
    </lineage>
</organism>
<dbReference type="Pfam" id="PF09820">
    <property type="entry name" value="AAA-ATPase_like"/>
    <property type="match status" value="1"/>
</dbReference>
<name>A0A166AV62_EXIGL</name>
<keyword evidence="3" id="KW-1185">Reference proteome</keyword>
<accession>A0A166AV62</accession>
<evidence type="ECO:0000313" key="3">
    <source>
        <dbReference type="Proteomes" id="UP000077266"/>
    </source>
</evidence>
<feature type="domain" description="AAA-ATPase-like" evidence="1">
    <location>
        <begin position="158"/>
        <end position="349"/>
    </location>
</feature>
<reference evidence="2 3" key="1">
    <citation type="journal article" date="2016" name="Mol. Biol. Evol.">
        <title>Comparative Genomics of Early-Diverging Mushroom-Forming Fungi Provides Insights into the Origins of Lignocellulose Decay Capabilities.</title>
        <authorList>
            <person name="Nagy L.G."/>
            <person name="Riley R."/>
            <person name="Tritt A."/>
            <person name="Adam C."/>
            <person name="Daum C."/>
            <person name="Floudas D."/>
            <person name="Sun H."/>
            <person name="Yadav J.S."/>
            <person name="Pangilinan J."/>
            <person name="Larsson K.H."/>
            <person name="Matsuura K."/>
            <person name="Barry K."/>
            <person name="Labutti K."/>
            <person name="Kuo R."/>
            <person name="Ohm R.A."/>
            <person name="Bhattacharya S.S."/>
            <person name="Shirouzu T."/>
            <person name="Yoshinaga Y."/>
            <person name="Martin F.M."/>
            <person name="Grigoriev I.V."/>
            <person name="Hibbett D.S."/>
        </authorList>
    </citation>
    <scope>NUCLEOTIDE SEQUENCE [LARGE SCALE GENOMIC DNA]</scope>
    <source>
        <strain evidence="2 3">HHB12029</strain>
    </source>
</reference>
<sequence>MSVPPNLLCGVLGHDDDAFLTAKYLGIYIDGFKERIAPALRTVRDLVGCFADAHALACPCGVELDRDVAWYANLPFGQDCCTALAWYDTEPEDQIDLNLELKIAFPSPDVPHSTVHLMLKPKHNLPNLPWRISMGLRRLDGDLCRVAGSRERSLPTSSDFEAIASTPGCFYVDRYDWIAQRYGGTDVLRPRPRLLVIRRPAGYGKTTFLSTFASYFDSTADRRLFPLLRNGDEGLPCAMLVYSLDFAELRLAASEDMSDDEIREECSRVMRQATQTFLARYGAKLQQPVPNLDENMLPYEAVRVWALKRGCKICLAIDNYTAPFLHFKSIHRNHGQFRRLERAIYAYMLAHIFVDVGTGVVVRGCITGQVFPTDRSLDVLPFADCPPFAQRTEDLTYSPECEHVVGFTRGDVELLVKAFLPDDQDGQAAALSMIGDETIYAPRDVLQVLRESPAAGSLLL</sequence>
<proteinExistence type="predicted"/>
<evidence type="ECO:0000259" key="1">
    <source>
        <dbReference type="Pfam" id="PF09820"/>
    </source>
</evidence>
<dbReference type="InParanoid" id="A0A166AV62"/>
<dbReference type="Proteomes" id="UP000077266">
    <property type="component" value="Unassembled WGS sequence"/>
</dbReference>
<dbReference type="InterPro" id="IPR018631">
    <property type="entry name" value="AAA-ATPase-like_dom"/>
</dbReference>
<dbReference type="EMBL" id="KV425956">
    <property type="protein sequence ID" value="KZV95459.1"/>
    <property type="molecule type" value="Genomic_DNA"/>
</dbReference>